<dbReference type="Proteomes" id="UP000265520">
    <property type="component" value="Unassembled WGS sequence"/>
</dbReference>
<protein>
    <submittedName>
        <fullName evidence="1">Uncharacterized protein</fullName>
    </submittedName>
</protein>
<comment type="caution">
    <text evidence="1">The sequence shown here is derived from an EMBL/GenBank/DDBJ whole genome shotgun (WGS) entry which is preliminary data.</text>
</comment>
<evidence type="ECO:0000313" key="2">
    <source>
        <dbReference type="Proteomes" id="UP000265520"/>
    </source>
</evidence>
<dbReference type="AlphaFoldDB" id="A0A392TXU0"/>
<feature type="non-terminal residue" evidence="1">
    <location>
        <position position="1"/>
    </location>
</feature>
<evidence type="ECO:0000313" key="1">
    <source>
        <dbReference type="EMBL" id="MCI65708.1"/>
    </source>
</evidence>
<name>A0A392TXU0_9FABA</name>
<sequence>GAIVACGFAAVYTGGGVDSDCELS</sequence>
<proteinExistence type="predicted"/>
<accession>A0A392TXU0</accession>
<reference evidence="1 2" key="1">
    <citation type="journal article" date="2018" name="Front. Plant Sci.">
        <title>Red Clover (Trifolium pratense) and Zigzag Clover (T. medium) - A Picture of Genomic Similarities and Differences.</title>
        <authorList>
            <person name="Dluhosova J."/>
            <person name="Istvanek J."/>
            <person name="Nedelnik J."/>
            <person name="Repkova J."/>
        </authorList>
    </citation>
    <scope>NUCLEOTIDE SEQUENCE [LARGE SCALE GENOMIC DNA]</scope>
    <source>
        <strain evidence="2">cv. 10/8</strain>
        <tissue evidence="1">Leaf</tissue>
    </source>
</reference>
<dbReference type="EMBL" id="LXQA010680760">
    <property type="protein sequence ID" value="MCI65708.1"/>
    <property type="molecule type" value="Genomic_DNA"/>
</dbReference>
<keyword evidence="2" id="KW-1185">Reference proteome</keyword>
<organism evidence="1 2">
    <name type="scientific">Trifolium medium</name>
    <dbReference type="NCBI Taxonomy" id="97028"/>
    <lineage>
        <taxon>Eukaryota</taxon>
        <taxon>Viridiplantae</taxon>
        <taxon>Streptophyta</taxon>
        <taxon>Embryophyta</taxon>
        <taxon>Tracheophyta</taxon>
        <taxon>Spermatophyta</taxon>
        <taxon>Magnoliopsida</taxon>
        <taxon>eudicotyledons</taxon>
        <taxon>Gunneridae</taxon>
        <taxon>Pentapetalae</taxon>
        <taxon>rosids</taxon>
        <taxon>fabids</taxon>
        <taxon>Fabales</taxon>
        <taxon>Fabaceae</taxon>
        <taxon>Papilionoideae</taxon>
        <taxon>50 kb inversion clade</taxon>
        <taxon>NPAAA clade</taxon>
        <taxon>Hologalegina</taxon>
        <taxon>IRL clade</taxon>
        <taxon>Trifolieae</taxon>
        <taxon>Trifolium</taxon>
    </lineage>
</organism>